<dbReference type="InterPro" id="IPR032807">
    <property type="entry name" value="GNVR"/>
</dbReference>
<feature type="transmembrane region" description="Helical" evidence="6">
    <location>
        <begin position="20"/>
        <end position="38"/>
    </location>
</feature>
<protein>
    <recommendedName>
        <fullName evidence="11">Tyrosine kinase G-rich domain-containing protein</fullName>
    </recommendedName>
</protein>
<dbReference type="OrthoDB" id="621528at2"/>
<evidence type="ECO:0000256" key="1">
    <source>
        <dbReference type="ARBA" id="ARBA00004651"/>
    </source>
</evidence>
<dbReference type="PANTHER" id="PTHR32309">
    <property type="entry name" value="TYROSINE-PROTEIN KINASE"/>
    <property type="match status" value="1"/>
</dbReference>
<evidence type="ECO:0000256" key="2">
    <source>
        <dbReference type="ARBA" id="ARBA00022475"/>
    </source>
</evidence>
<keyword evidence="5 6" id="KW-0472">Membrane</keyword>
<feature type="domain" description="Polysaccharide chain length determinant N-terminal" evidence="7">
    <location>
        <begin position="9"/>
        <end position="94"/>
    </location>
</feature>
<gene>
    <name evidence="9" type="ORF">Hsw_PA0141</name>
</gene>
<dbReference type="GO" id="GO:0005886">
    <property type="term" value="C:plasma membrane"/>
    <property type="evidence" value="ECO:0007669"/>
    <property type="project" value="UniProtKB-SubCell"/>
</dbReference>
<comment type="subcellular location">
    <subcellularLocation>
        <location evidence="1">Cell membrane</location>
        <topology evidence="1">Multi-pass membrane protein</topology>
    </subcellularLocation>
</comment>
<dbReference type="AlphaFoldDB" id="W8EQR7"/>
<dbReference type="EMBL" id="CP007144">
    <property type="protein sequence ID" value="AHJ95474.1"/>
    <property type="molecule type" value="Genomic_DNA"/>
</dbReference>
<evidence type="ECO:0008006" key="11">
    <source>
        <dbReference type="Google" id="ProtNLM"/>
    </source>
</evidence>
<accession>W8EQR7</accession>
<feature type="domain" description="Tyrosine-protein kinase G-rich" evidence="8">
    <location>
        <begin position="433"/>
        <end position="504"/>
    </location>
</feature>
<reference evidence="9 10" key="1">
    <citation type="submission" date="2014-01" db="EMBL/GenBank/DDBJ databases">
        <title>Complete sequence of plasmid1 of ionizing-radiation resistance bacterium Hymenobacter swuensis DY53.</title>
        <authorList>
            <person name="Jung J.-H."/>
            <person name="Jeong S.-W."/>
            <person name="Joe M.-H."/>
            <person name="Cho y.-j."/>
            <person name="Kim M.-K."/>
            <person name="Lim S.-Y."/>
        </authorList>
    </citation>
    <scope>NUCLEOTIDE SEQUENCE [LARGE SCALE GENOMIC DNA]</scope>
    <source>
        <strain evidence="9 10">DY53</strain>
        <plasmid evidence="9 10">pHsw1</plasmid>
    </source>
</reference>
<dbReference type="InterPro" id="IPR050445">
    <property type="entry name" value="Bact_polysacc_biosynth/exp"/>
</dbReference>
<keyword evidence="9" id="KW-0614">Plasmid</keyword>
<dbReference type="Proteomes" id="UP000019423">
    <property type="component" value="Plasmid pHsw1"/>
</dbReference>
<keyword evidence="4 6" id="KW-1133">Transmembrane helix</keyword>
<geneLocation type="plasmid" evidence="9 10">
    <name>pHsw1</name>
</geneLocation>
<evidence type="ECO:0000259" key="8">
    <source>
        <dbReference type="Pfam" id="PF13807"/>
    </source>
</evidence>
<dbReference type="KEGG" id="hsw:Hsw_PA0141"/>
<proteinExistence type="predicted"/>
<evidence type="ECO:0000313" key="9">
    <source>
        <dbReference type="EMBL" id="AHJ95474.1"/>
    </source>
</evidence>
<dbReference type="InterPro" id="IPR003856">
    <property type="entry name" value="LPS_length_determ_N"/>
</dbReference>
<keyword evidence="10" id="KW-1185">Reference proteome</keyword>
<dbReference type="eggNOG" id="COG3206">
    <property type="taxonomic scope" value="Bacteria"/>
</dbReference>
<dbReference type="PANTHER" id="PTHR32309:SF31">
    <property type="entry name" value="CAPSULAR EXOPOLYSACCHARIDE FAMILY"/>
    <property type="match status" value="1"/>
</dbReference>
<dbReference type="RefSeq" id="WP_044000402.1">
    <property type="nucleotide sequence ID" value="NZ_CP007144.1"/>
</dbReference>
<name>W8EQR7_9BACT</name>
<keyword evidence="2" id="KW-1003">Cell membrane</keyword>
<dbReference type="Pfam" id="PF02706">
    <property type="entry name" value="Wzz"/>
    <property type="match status" value="1"/>
</dbReference>
<evidence type="ECO:0000256" key="3">
    <source>
        <dbReference type="ARBA" id="ARBA00022692"/>
    </source>
</evidence>
<keyword evidence="3 6" id="KW-0812">Transmembrane</keyword>
<sequence length="705" mass="78418">MNELQQNLRLLRPVWRGLPLIALCTVAALALAGLYLRYATPLYESTAKIKLAEGNEGVVNTTLLKTQDVFSPDNRTAAEVELLKSPLLLDKALARLELGTTVYRLGQLRKTELYHDNPISVHMQLRTHRWEDAPFRLTVLSPQSVELTSPSGETVQGEFNSLLHLSEGDVVVEKNLPLLAGRSEFPLLDTYEVVHHSPARLQDAILSRLDITSVDKETPVLRITYRSAVPEKAADLVNALSQVYMEDYLETKYKVANTTVDLINKQLQTVGRNLAGSENSLAGYRDTKRIVNIGQQTDTDLHKVAELKVQRANLEMSLSAAEDVYRQMQAGHRNVLDLAPSFAAFNDNASSDIVRKMKDLQAERRDLLLRFTPEDEQVQSLDRKLADLNGHLLESIRSTRNTLAVKRQQLDQAIGQAEQVFTGLPGREKNLAILERNLQLNEKLYTFLHEKETEAQIARAAPSSSHRIIATGLVPQEPIAPNPVLIFTVAGFLGLIAGVVLVYVLDTARATPQDTLRLQRNTRLPLAAALPLLPEPAMQLAYFRQLVTRLELKGLLREGTKVVVSDFSGTEGQAFFFRHFSTALAEHGRRCRSITLHDRASLNPEALPNEVMLIRNLPLDADSHSLAVMAGADVNLVVVDSLRTPLTRLSELEQLMDEYNLPNVQCCLNRENYRPGFLACLWPRLAVAAPATRRGEVRAGAPATA</sequence>
<dbReference type="Pfam" id="PF13807">
    <property type="entry name" value="GNVR"/>
    <property type="match status" value="1"/>
</dbReference>
<evidence type="ECO:0000256" key="6">
    <source>
        <dbReference type="SAM" id="Phobius"/>
    </source>
</evidence>
<organism evidence="9 10">
    <name type="scientific">Hymenobacter swuensis DY53</name>
    <dbReference type="NCBI Taxonomy" id="1227739"/>
    <lineage>
        <taxon>Bacteria</taxon>
        <taxon>Pseudomonadati</taxon>
        <taxon>Bacteroidota</taxon>
        <taxon>Cytophagia</taxon>
        <taxon>Cytophagales</taxon>
        <taxon>Hymenobacteraceae</taxon>
        <taxon>Hymenobacter</taxon>
    </lineage>
</organism>
<evidence type="ECO:0000259" key="7">
    <source>
        <dbReference type="Pfam" id="PF02706"/>
    </source>
</evidence>
<dbReference type="PATRIC" id="fig|1227739.3.peg.170"/>
<evidence type="ECO:0000256" key="5">
    <source>
        <dbReference type="ARBA" id="ARBA00023136"/>
    </source>
</evidence>
<feature type="transmembrane region" description="Helical" evidence="6">
    <location>
        <begin position="484"/>
        <end position="505"/>
    </location>
</feature>
<dbReference type="HOGENOM" id="CLU_391181_0_0_10"/>
<evidence type="ECO:0000313" key="10">
    <source>
        <dbReference type="Proteomes" id="UP000019423"/>
    </source>
</evidence>
<evidence type="ECO:0000256" key="4">
    <source>
        <dbReference type="ARBA" id="ARBA00022989"/>
    </source>
</evidence>